<keyword evidence="2" id="KW-0805">Transcription regulation</keyword>
<evidence type="ECO:0000256" key="4">
    <source>
        <dbReference type="ARBA" id="ARBA00023125"/>
    </source>
</evidence>
<evidence type="ECO:0000313" key="9">
    <source>
        <dbReference type="EMBL" id="SEE99538.1"/>
    </source>
</evidence>
<evidence type="ECO:0000256" key="5">
    <source>
        <dbReference type="ARBA" id="ARBA00023163"/>
    </source>
</evidence>
<dbReference type="InterPro" id="IPR007627">
    <property type="entry name" value="RNA_pol_sigma70_r2"/>
</dbReference>
<dbReference type="GO" id="GO:0016987">
    <property type="term" value="F:sigma factor activity"/>
    <property type="evidence" value="ECO:0007669"/>
    <property type="project" value="UniProtKB-KW"/>
</dbReference>
<dbReference type="Pfam" id="PF04542">
    <property type="entry name" value="Sigma70_r2"/>
    <property type="match status" value="1"/>
</dbReference>
<accession>A0A1H5NFR2</accession>
<evidence type="ECO:0000259" key="8">
    <source>
        <dbReference type="Pfam" id="PF13490"/>
    </source>
</evidence>
<organism evidence="9 10">
    <name type="scientific">Arthrobacter alpinus</name>
    <dbReference type="NCBI Taxonomy" id="656366"/>
    <lineage>
        <taxon>Bacteria</taxon>
        <taxon>Bacillati</taxon>
        <taxon>Actinomycetota</taxon>
        <taxon>Actinomycetes</taxon>
        <taxon>Micrococcales</taxon>
        <taxon>Micrococcaceae</taxon>
        <taxon>Arthrobacter</taxon>
    </lineage>
</organism>
<feature type="region of interest" description="Disordered" evidence="6">
    <location>
        <begin position="361"/>
        <end position="464"/>
    </location>
</feature>
<dbReference type="SUPFAM" id="SSF88659">
    <property type="entry name" value="Sigma3 and sigma4 domains of RNA polymerase sigma factors"/>
    <property type="match status" value="1"/>
</dbReference>
<protein>
    <submittedName>
        <fullName evidence="9">RNA polymerase sigma factor, sigma-70 family</fullName>
    </submittedName>
</protein>
<dbReference type="PANTHER" id="PTHR43133">
    <property type="entry name" value="RNA POLYMERASE ECF-TYPE SIGMA FACTO"/>
    <property type="match status" value="1"/>
</dbReference>
<dbReference type="Gene3D" id="1.10.10.10">
    <property type="entry name" value="Winged helix-like DNA-binding domain superfamily/Winged helix DNA-binding domain"/>
    <property type="match status" value="1"/>
</dbReference>
<keyword evidence="5" id="KW-0804">Transcription</keyword>
<evidence type="ECO:0000256" key="3">
    <source>
        <dbReference type="ARBA" id="ARBA00023082"/>
    </source>
</evidence>
<feature type="compositionally biased region" description="Low complexity" evidence="6">
    <location>
        <begin position="390"/>
        <end position="401"/>
    </location>
</feature>
<dbReference type="PANTHER" id="PTHR43133:SF8">
    <property type="entry name" value="RNA POLYMERASE SIGMA FACTOR HI_1459-RELATED"/>
    <property type="match status" value="1"/>
</dbReference>
<dbReference type="GO" id="GO:0006352">
    <property type="term" value="P:DNA-templated transcription initiation"/>
    <property type="evidence" value="ECO:0007669"/>
    <property type="project" value="InterPro"/>
</dbReference>
<dbReference type="NCBIfam" id="TIGR02937">
    <property type="entry name" value="sigma70-ECF"/>
    <property type="match status" value="1"/>
</dbReference>
<dbReference type="InterPro" id="IPR014284">
    <property type="entry name" value="RNA_pol_sigma-70_dom"/>
</dbReference>
<evidence type="ECO:0000256" key="1">
    <source>
        <dbReference type="ARBA" id="ARBA00010641"/>
    </source>
</evidence>
<dbReference type="EMBL" id="FNTV01000001">
    <property type="protein sequence ID" value="SEE99538.1"/>
    <property type="molecule type" value="Genomic_DNA"/>
</dbReference>
<proteinExistence type="inferred from homology"/>
<dbReference type="InterPro" id="IPR027383">
    <property type="entry name" value="Znf_put"/>
</dbReference>
<evidence type="ECO:0000259" key="7">
    <source>
        <dbReference type="Pfam" id="PF04542"/>
    </source>
</evidence>
<dbReference type="AlphaFoldDB" id="A0A1H5NFR2"/>
<reference evidence="9 10" key="1">
    <citation type="submission" date="2016-10" db="EMBL/GenBank/DDBJ databases">
        <authorList>
            <person name="de Groot N.N."/>
        </authorList>
    </citation>
    <scope>NUCLEOTIDE SEQUENCE [LARGE SCALE GENOMIC DNA]</scope>
    <source>
        <strain evidence="9 10">DSM 22274</strain>
    </source>
</reference>
<dbReference type="InterPro" id="IPR013325">
    <property type="entry name" value="RNA_pol_sigma_r2"/>
</dbReference>
<dbReference type="RefSeq" id="WP_170835495.1">
    <property type="nucleotide sequence ID" value="NZ_FNTV01000001.1"/>
</dbReference>
<dbReference type="GO" id="GO:0003677">
    <property type="term" value="F:DNA binding"/>
    <property type="evidence" value="ECO:0007669"/>
    <property type="project" value="UniProtKB-KW"/>
</dbReference>
<sequence length="575" mass="59271">MNDLGKELDDACTANSDERLIQRVRDGDAGAYADLYERHRGAALATAQSYARNSTDASDFVADAFANVLAAIRNGNGPTVFFRAYLLTTLRRLATAKRTVDGRQVEVDDLESVMAVEPVQDPAVASFERDVVGRSFKDLPERWQAVLWYTEVDGLSPAAVSPMLGISANAVAALAVRAREGLKQAYLQNHISSAHDGCAEFSKRLGAYARGGLTRGRATKVADHLEGCLKCTSLLMHIQDVGVGMRTVIFPAVVGLAAAGQTSGLIAGVASAPLTGTRTLGSGTASIGGAVMVTASAVALSGALVAVALVLPGGAGLDNSDLLEDLSAGGASVPAPQYWAAAPETNPGQAVEGELPGVIFTTVAPSSPSETTPVQEPTPIPMPAVEMTVSPAPASPSSGSGETPNPRETPTQTPSGLPTPAQTTVPEVTPPATAEPTPEPTPSATAEPTPSQGPTPSPTPFTARGKVLAQNGSQSRLQIDLVNHGLDVTSPAVTFSIPRLWAGQAVPVTAPVGWTCVDSSTIFTVGSTCTAPAWAAAEARFLVSVMTPIVADGYFVKIDASADGAEKYTGWLRPK</sequence>
<dbReference type="InterPro" id="IPR036388">
    <property type="entry name" value="WH-like_DNA-bd_sf"/>
</dbReference>
<feature type="compositionally biased region" description="Polar residues" evidence="6">
    <location>
        <begin position="402"/>
        <end position="416"/>
    </location>
</feature>
<keyword evidence="4" id="KW-0238">DNA-binding</keyword>
<evidence type="ECO:0000256" key="2">
    <source>
        <dbReference type="ARBA" id="ARBA00023015"/>
    </source>
</evidence>
<dbReference type="InterPro" id="IPR039425">
    <property type="entry name" value="RNA_pol_sigma-70-like"/>
</dbReference>
<dbReference type="Proteomes" id="UP000182725">
    <property type="component" value="Unassembled WGS sequence"/>
</dbReference>
<dbReference type="SUPFAM" id="SSF88946">
    <property type="entry name" value="Sigma2 domain of RNA polymerase sigma factors"/>
    <property type="match status" value="1"/>
</dbReference>
<feature type="compositionally biased region" description="Polar residues" evidence="6">
    <location>
        <begin position="363"/>
        <end position="375"/>
    </location>
</feature>
<feature type="domain" description="Putative zinc-finger" evidence="8">
    <location>
        <begin position="198"/>
        <end position="231"/>
    </location>
</feature>
<dbReference type="Gene3D" id="1.10.1740.10">
    <property type="match status" value="1"/>
</dbReference>
<dbReference type="InterPro" id="IPR013324">
    <property type="entry name" value="RNA_pol_sigma_r3/r4-like"/>
</dbReference>
<dbReference type="Pfam" id="PF13490">
    <property type="entry name" value="zf-HC2"/>
    <property type="match status" value="1"/>
</dbReference>
<keyword evidence="3" id="KW-0731">Sigma factor</keyword>
<feature type="compositionally biased region" description="Low complexity" evidence="6">
    <location>
        <begin position="418"/>
        <end position="450"/>
    </location>
</feature>
<feature type="domain" description="RNA polymerase sigma-70 region 2" evidence="7">
    <location>
        <begin position="35"/>
        <end position="94"/>
    </location>
</feature>
<comment type="similarity">
    <text evidence="1">Belongs to the sigma-70 factor family. ECF subfamily.</text>
</comment>
<evidence type="ECO:0000256" key="6">
    <source>
        <dbReference type="SAM" id="MobiDB-lite"/>
    </source>
</evidence>
<evidence type="ECO:0000313" key="10">
    <source>
        <dbReference type="Proteomes" id="UP000182725"/>
    </source>
</evidence>
<name>A0A1H5NFR2_9MICC</name>
<gene>
    <name evidence="9" type="ORF">SAMN04489740_3606</name>
</gene>